<dbReference type="STRING" id="233412.HD_0280"/>
<organism evidence="1 2">
    <name type="scientific">Haemophilus ducreyi (strain 35000HP / ATCC 700724)</name>
    <dbReference type="NCBI Taxonomy" id="233412"/>
    <lineage>
        <taxon>Bacteria</taxon>
        <taxon>Pseudomonadati</taxon>
        <taxon>Pseudomonadota</taxon>
        <taxon>Gammaproteobacteria</taxon>
        <taxon>Pasteurellales</taxon>
        <taxon>Pasteurellaceae</taxon>
        <taxon>Haemophilus</taxon>
    </lineage>
</organism>
<evidence type="ECO:0000313" key="1">
    <source>
        <dbReference type="EMBL" id="AAP95259.1"/>
    </source>
</evidence>
<sequence length="77" mass="9361">MIKRDSKVKNRINEVTQDYLQVRINKLFSNTHNIKKYGNLHIHNVKPNQYLFSDYLKFKIEPLIHKNIKILLKRQLD</sequence>
<proteinExistence type="predicted"/>
<protein>
    <submittedName>
        <fullName evidence="1">Uncharacterized protein</fullName>
    </submittedName>
</protein>
<dbReference type="Proteomes" id="UP000001022">
    <property type="component" value="Chromosome"/>
</dbReference>
<name>Q7VP28_HAEDU</name>
<reference evidence="2" key="1">
    <citation type="submission" date="2003-06" db="EMBL/GenBank/DDBJ databases">
        <title>The complete genome sequence of Haemophilus ducreyi.</title>
        <authorList>
            <person name="Munson R.S. Jr."/>
            <person name="Ray W.C."/>
            <person name="Mahairas G."/>
            <person name="Sabo P."/>
            <person name="Mungur R."/>
            <person name="Johnson L."/>
            <person name="Nguyen D."/>
            <person name="Wang J."/>
            <person name="Forst C."/>
            <person name="Hood L."/>
        </authorList>
    </citation>
    <scope>NUCLEOTIDE SEQUENCE [LARGE SCALE GENOMIC DNA]</scope>
    <source>
        <strain evidence="2">35000HP / ATCC 700724</strain>
    </source>
</reference>
<keyword evidence="2" id="KW-1185">Reference proteome</keyword>
<gene>
    <name evidence="1" type="ordered locus">HD_0280</name>
</gene>
<evidence type="ECO:0000313" key="2">
    <source>
        <dbReference type="Proteomes" id="UP000001022"/>
    </source>
</evidence>
<accession>Q7VP28</accession>
<dbReference type="KEGG" id="hdu:HD_0280"/>
<dbReference type="EMBL" id="AE017143">
    <property type="protein sequence ID" value="AAP95259.1"/>
    <property type="molecule type" value="Genomic_DNA"/>
</dbReference>
<dbReference type="AlphaFoldDB" id="Q7VP28"/>
<dbReference type="HOGENOM" id="CLU_2633132_0_0_6"/>